<dbReference type="Pfam" id="PF12957">
    <property type="entry name" value="DUF3846"/>
    <property type="match status" value="1"/>
</dbReference>
<dbReference type="AlphaFoldDB" id="A0A9X1NL62"/>
<feature type="domain" description="DUF3846" evidence="1">
    <location>
        <begin position="21"/>
        <end position="120"/>
    </location>
</feature>
<sequence length="179" mass="19754">MAQPLPELHHAWHERVAALVIPAQKADPVRLTVLEGQQIRALQRLVRGTSASIGLPALKATLHINEEGAEQGLPTNDRARLLAWAHAPAERGKTQVAADAVILGPAEGGRNRSVPAELSQLLVSAQHFQLQAEYRDRPGIWLDTSDGWTSWHEAYTLAVGMLMHNHRIHDIRVRPVDRG</sequence>
<comment type="caution">
    <text evidence="2">The sequence shown here is derived from an EMBL/GenBank/DDBJ whole genome shotgun (WGS) entry which is preliminary data.</text>
</comment>
<dbReference type="RefSeq" id="WP_231449834.1">
    <property type="nucleotide sequence ID" value="NZ_JAJOMB010000038.1"/>
</dbReference>
<protein>
    <recommendedName>
        <fullName evidence="1">DUF3846 domain-containing protein</fullName>
    </recommendedName>
</protein>
<name>A0A9X1NL62_9ACTN</name>
<keyword evidence="3" id="KW-1185">Reference proteome</keyword>
<evidence type="ECO:0000313" key="2">
    <source>
        <dbReference type="EMBL" id="MCD5316982.1"/>
    </source>
</evidence>
<accession>A0A9X1NL62</accession>
<dbReference type="Proteomes" id="UP001138997">
    <property type="component" value="Unassembled WGS sequence"/>
</dbReference>
<dbReference type="EMBL" id="JAJOMB010000038">
    <property type="protein sequence ID" value="MCD5316982.1"/>
    <property type="molecule type" value="Genomic_DNA"/>
</dbReference>
<gene>
    <name evidence="2" type="ORF">LR394_39415</name>
</gene>
<proteinExistence type="predicted"/>
<dbReference type="InterPro" id="IPR024559">
    <property type="entry name" value="DUF3846"/>
</dbReference>
<evidence type="ECO:0000259" key="1">
    <source>
        <dbReference type="Pfam" id="PF12957"/>
    </source>
</evidence>
<evidence type="ECO:0000313" key="3">
    <source>
        <dbReference type="Proteomes" id="UP001138997"/>
    </source>
</evidence>
<reference evidence="2" key="1">
    <citation type="submission" date="2021-11" db="EMBL/GenBank/DDBJ databases">
        <title>Streptomyces corallinus and Kineosporia corallina sp. nov., two new coral-derived marine actinobacteria.</title>
        <authorList>
            <person name="Buangrab K."/>
            <person name="Sutthacheep M."/>
            <person name="Yeemin T."/>
            <person name="Harunari E."/>
            <person name="Igarashi Y."/>
            <person name="Sripreechasak P."/>
            <person name="Kanchanasin P."/>
            <person name="Tanasupawat S."/>
            <person name="Phongsopitanun W."/>
        </authorList>
    </citation>
    <scope>NUCLEOTIDE SEQUENCE</scope>
    <source>
        <strain evidence="2">JCM 31032</strain>
    </source>
</reference>
<organism evidence="2 3">
    <name type="scientific">Kineosporia babensis</name>
    <dbReference type="NCBI Taxonomy" id="499548"/>
    <lineage>
        <taxon>Bacteria</taxon>
        <taxon>Bacillati</taxon>
        <taxon>Actinomycetota</taxon>
        <taxon>Actinomycetes</taxon>
        <taxon>Kineosporiales</taxon>
        <taxon>Kineosporiaceae</taxon>
        <taxon>Kineosporia</taxon>
    </lineage>
</organism>